<evidence type="ECO:0000256" key="2">
    <source>
        <dbReference type="ARBA" id="ARBA00008681"/>
    </source>
</evidence>
<dbReference type="InterPro" id="IPR051407">
    <property type="entry name" value="Bact_OM_lipoprot/Surf_antigen"/>
</dbReference>
<evidence type="ECO:0000313" key="8">
    <source>
        <dbReference type="EMBL" id="AYJ86992.1"/>
    </source>
</evidence>
<keyword evidence="9" id="KW-1185">Reference proteome</keyword>
<name>A0A494TI38_SPHPE</name>
<comment type="similarity">
    <text evidence="2">Belongs to the rickettsiale 17 kDa surface antigen family.</text>
</comment>
<dbReference type="Pfam" id="PF05433">
    <property type="entry name" value="Rick_17kDa_Anti"/>
    <property type="match status" value="1"/>
</dbReference>
<keyword evidence="4" id="KW-0472">Membrane</keyword>
<dbReference type="AlphaFoldDB" id="A0A494TI38"/>
<evidence type="ECO:0000256" key="3">
    <source>
        <dbReference type="ARBA" id="ARBA00015281"/>
    </source>
</evidence>
<dbReference type="GO" id="GO:0009279">
    <property type="term" value="C:cell outer membrane"/>
    <property type="evidence" value="ECO:0007669"/>
    <property type="project" value="UniProtKB-SubCell"/>
</dbReference>
<dbReference type="Proteomes" id="UP000276254">
    <property type="component" value="Chromosome"/>
</dbReference>
<evidence type="ECO:0000256" key="4">
    <source>
        <dbReference type="ARBA" id="ARBA00023136"/>
    </source>
</evidence>
<evidence type="ECO:0000259" key="7">
    <source>
        <dbReference type="Pfam" id="PF05433"/>
    </source>
</evidence>
<evidence type="ECO:0000313" key="9">
    <source>
        <dbReference type="Proteomes" id="UP000276254"/>
    </source>
</evidence>
<dbReference type="InterPro" id="IPR008816">
    <property type="entry name" value="Gly_zipper_2TM_dom"/>
</dbReference>
<dbReference type="OrthoDB" id="7473723at2"/>
<feature type="chain" id="PRO_5019762440" description="17 kDa surface antigen" evidence="6">
    <location>
        <begin position="25"/>
        <end position="177"/>
    </location>
</feature>
<evidence type="ECO:0000256" key="1">
    <source>
        <dbReference type="ARBA" id="ARBA00004459"/>
    </source>
</evidence>
<dbReference type="PANTHER" id="PTHR35603:SF2">
    <property type="entry name" value="OUTER MEMBRANE LIPOPROTEIN"/>
    <property type="match status" value="1"/>
</dbReference>
<dbReference type="EMBL" id="CP032829">
    <property type="protein sequence ID" value="AYJ86992.1"/>
    <property type="molecule type" value="Genomic_DNA"/>
</dbReference>
<reference evidence="8 9" key="1">
    <citation type="submission" date="2018-09" db="EMBL/GenBank/DDBJ databases">
        <title>Sphingomonas peninsula sp. nov., isolated from fildes peninsula, Antarctic soil.</title>
        <authorList>
            <person name="Yingchao G."/>
        </authorList>
    </citation>
    <scope>NUCLEOTIDE SEQUENCE [LARGE SCALE GENOMIC DNA]</scope>
    <source>
        <strain evidence="8 9">YZ-8</strain>
    </source>
</reference>
<feature type="domain" description="Glycine zipper 2TM" evidence="7">
    <location>
        <begin position="128"/>
        <end position="167"/>
    </location>
</feature>
<dbReference type="KEGG" id="spha:D3Y57_14895"/>
<accession>A0A494TI38</accession>
<sequence length="177" mass="19494">MSRFTRLAVIAATSCLSLATPVLAQSAQDDARFNAAQRRYDSEYQTYRAEVDRYVAARNYRGGGYQDQGYRPDPRDGYQDDVVDQNYEPSRYYRDGPNYQERVLTSDDRVYRGNDGRYYCKRNDGTTGLIIGAAGGGVLGNVIAGGHSRTVGTLLGAGIGALAGRAIDQNNQQVKCR</sequence>
<keyword evidence="6" id="KW-0732">Signal</keyword>
<feature type="signal peptide" evidence="6">
    <location>
        <begin position="1"/>
        <end position="24"/>
    </location>
</feature>
<dbReference type="PANTHER" id="PTHR35603">
    <property type="match status" value="1"/>
</dbReference>
<gene>
    <name evidence="8" type="ORF">D3Y57_14895</name>
</gene>
<evidence type="ECO:0000256" key="6">
    <source>
        <dbReference type="SAM" id="SignalP"/>
    </source>
</evidence>
<keyword evidence="5" id="KW-0449">Lipoprotein</keyword>
<protein>
    <recommendedName>
        <fullName evidence="3">17 kDa surface antigen</fullName>
    </recommendedName>
</protein>
<dbReference type="RefSeq" id="WP_121153836.1">
    <property type="nucleotide sequence ID" value="NZ_CP032829.1"/>
</dbReference>
<comment type="subcellular location">
    <subcellularLocation>
        <location evidence="1">Cell outer membrane</location>
        <topology evidence="1">Lipid-anchor</topology>
    </subcellularLocation>
</comment>
<proteinExistence type="inferred from homology"/>
<evidence type="ECO:0000256" key="5">
    <source>
        <dbReference type="ARBA" id="ARBA00023288"/>
    </source>
</evidence>
<organism evidence="8 9">
    <name type="scientific">Sphingomonas paeninsulae</name>
    <dbReference type="NCBI Taxonomy" id="2319844"/>
    <lineage>
        <taxon>Bacteria</taxon>
        <taxon>Pseudomonadati</taxon>
        <taxon>Pseudomonadota</taxon>
        <taxon>Alphaproteobacteria</taxon>
        <taxon>Sphingomonadales</taxon>
        <taxon>Sphingomonadaceae</taxon>
        <taxon>Sphingomonas</taxon>
    </lineage>
</organism>